<evidence type="ECO:0000313" key="1">
    <source>
        <dbReference type="EMBL" id="CAB5689316.1"/>
    </source>
</evidence>
<dbReference type="GO" id="GO:0016788">
    <property type="term" value="F:hydrolase activity, acting on ester bonds"/>
    <property type="evidence" value="ECO:0007669"/>
    <property type="project" value="UniProtKB-ARBA"/>
</dbReference>
<name>A0A9N8D393_PRORE</name>
<accession>A0A9N8D393</accession>
<dbReference type="SUPFAM" id="SSF52266">
    <property type="entry name" value="SGNH hydrolase"/>
    <property type="match status" value="1"/>
</dbReference>
<protein>
    <recommendedName>
        <fullName evidence="3">SGNH/GDSL hydrolase family protein</fullName>
    </recommendedName>
</protein>
<gene>
    <name evidence="1" type="ORF">GHA_01797</name>
</gene>
<dbReference type="InterPro" id="IPR007407">
    <property type="entry name" value="DUF459"/>
</dbReference>
<dbReference type="InterPro" id="IPR036514">
    <property type="entry name" value="SGNH_hydro_sf"/>
</dbReference>
<dbReference type="AlphaFoldDB" id="A0A9N8D393"/>
<organism evidence="1 2">
    <name type="scientific">Providencia rettgeri</name>
    <dbReference type="NCBI Taxonomy" id="587"/>
    <lineage>
        <taxon>Bacteria</taxon>
        <taxon>Pseudomonadati</taxon>
        <taxon>Pseudomonadota</taxon>
        <taxon>Gammaproteobacteria</taxon>
        <taxon>Enterobacterales</taxon>
        <taxon>Morganellaceae</taxon>
        <taxon>Providencia</taxon>
    </lineage>
</organism>
<evidence type="ECO:0000313" key="2">
    <source>
        <dbReference type="Proteomes" id="UP000834611"/>
    </source>
</evidence>
<dbReference type="RefSeq" id="WP_226617050.1">
    <property type="nucleotide sequence ID" value="NZ_AP022372.1"/>
</dbReference>
<dbReference type="Gene3D" id="3.40.50.1110">
    <property type="entry name" value="SGNH hydrolase"/>
    <property type="match status" value="1"/>
</dbReference>
<proteinExistence type="predicted"/>
<comment type="caution">
    <text evidence="1">The sequence shown here is derived from an EMBL/GenBank/DDBJ whole genome shotgun (WGS) entry which is preliminary data.</text>
</comment>
<dbReference type="EMBL" id="CAHPSF010000003">
    <property type="protein sequence ID" value="CAB5689316.1"/>
    <property type="molecule type" value="Genomic_DNA"/>
</dbReference>
<dbReference type="Pfam" id="PF04311">
    <property type="entry name" value="DUF459"/>
    <property type="match status" value="1"/>
</dbReference>
<dbReference type="Proteomes" id="UP000834611">
    <property type="component" value="Unassembled WGS sequence"/>
</dbReference>
<reference evidence="1" key="1">
    <citation type="submission" date="2020-05" db="EMBL/GenBank/DDBJ databases">
        <authorList>
            <person name="Delgado-Blas J."/>
        </authorList>
    </citation>
    <scope>NUCLEOTIDE SEQUENCE</scope>
    <source>
        <strain evidence="1">BB1453</strain>
    </source>
</reference>
<evidence type="ECO:0008006" key="3">
    <source>
        <dbReference type="Google" id="ProtNLM"/>
    </source>
</evidence>
<sequence>MKYYLILSAALFFIFQCEPLIAKTLLFGDSLTAIYGNSYRNLVDNNSRIEYVSGSGLIINSKKDWLAFVNNADLREYDTIIISLGTNDFVKYNSAAGEAYYRRIFILISEIQKQNSLAMIIWLAPPHLKNRRHEKYLVNTRHIIKHSANLLGVKYIDVNQSDILGIEWQSVIQGQQVRTDDGIHITALGGDRIIERLVKSLNKGY</sequence>